<reference evidence="1 2" key="2">
    <citation type="submission" date="2017-10" db="EMBL/GenBank/DDBJ databases">
        <title>Extensive intraspecific genome diversity in a model arbuscular mycorrhizal fungus.</title>
        <authorList>
            <person name="Chen E.C.H."/>
            <person name="Morin E."/>
            <person name="Baudet D."/>
            <person name="Noel J."/>
            <person name="Ndikumana S."/>
            <person name="Charron P."/>
            <person name="St-Onge C."/>
            <person name="Giorgi J."/>
            <person name="Grigoriev I.V."/>
            <person name="Roux C."/>
            <person name="Martin F.M."/>
            <person name="Corradi N."/>
        </authorList>
    </citation>
    <scope>NUCLEOTIDE SEQUENCE [LARGE SCALE GENOMIC DNA]</scope>
    <source>
        <strain evidence="1 2">C2</strain>
    </source>
</reference>
<proteinExistence type="predicted"/>
<dbReference type="AlphaFoldDB" id="A0A2N1M351"/>
<dbReference type="Proteomes" id="UP000233469">
    <property type="component" value="Unassembled WGS sequence"/>
</dbReference>
<sequence>MILGVDSIPYFNVNQPLELSIEGMIKNGGLLYQIYGLALAVKIMLMVTREKFLFVGLKNIISQKVQIEQFKDSPDHLHPIEDSEKLKCSEVVRELVMQEAELRQKEVTNIKYKVCGPLDTHLVGDPKRELDI</sequence>
<gene>
    <name evidence="1" type="ORF">RhiirC2_800855</name>
</gene>
<protein>
    <submittedName>
        <fullName evidence="1">Uncharacterized protein</fullName>
    </submittedName>
</protein>
<comment type="caution">
    <text evidence="1">The sequence shown here is derived from an EMBL/GenBank/DDBJ whole genome shotgun (WGS) entry which is preliminary data.</text>
</comment>
<dbReference type="VEuPathDB" id="FungiDB:FUN_021268"/>
<reference evidence="1 2" key="1">
    <citation type="submission" date="2016-04" db="EMBL/GenBank/DDBJ databases">
        <title>Genome analyses suggest a sexual origin of heterokaryosis in a supposedly ancient asexual fungus.</title>
        <authorList>
            <person name="Ropars J."/>
            <person name="Sedzielewska K."/>
            <person name="Noel J."/>
            <person name="Charron P."/>
            <person name="Farinelli L."/>
            <person name="Marton T."/>
            <person name="Kruger M."/>
            <person name="Pelin A."/>
            <person name="Brachmann A."/>
            <person name="Corradi N."/>
        </authorList>
    </citation>
    <scope>NUCLEOTIDE SEQUENCE [LARGE SCALE GENOMIC DNA]</scope>
    <source>
        <strain evidence="1 2">C2</strain>
    </source>
</reference>
<evidence type="ECO:0000313" key="2">
    <source>
        <dbReference type="Proteomes" id="UP000233469"/>
    </source>
</evidence>
<accession>A0A2N1M351</accession>
<evidence type="ECO:0000313" key="1">
    <source>
        <dbReference type="EMBL" id="PKK56053.1"/>
    </source>
</evidence>
<dbReference type="EMBL" id="LLXL01006289">
    <property type="protein sequence ID" value="PKK56053.1"/>
    <property type="molecule type" value="Genomic_DNA"/>
</dbReference>
<organism evidence="1 2">
    <name type="scientific">Rhizophagus irregularis</name>
    <dbReference type="NCBI Taxonomy" id="588596"/>
    <lineage>
        <taxon>Eukaryota</taxon>
        <taxon>Fungi</taxon>
        <taxon>Fungi incertae sedis</taxon>
        <taxon>Mucoromycota</taxon>
        <taxon>Glomeromycotina</taxon>
        <taxon>Glomeromycetes</taxon>
        <taxon>Glomerales</taxon>
        <taxon>Glomeraceae</taxon>
        <taxon>Rhizophagus</taxon>
    </lineage>
</organism>
<name>A0A2N1M351_9GLOM</name>